<proteinExistence type="predicted"/>
<sequence>MTDILEVLNMSDIADPVQVTKSKTAKPK</sequence>
<accession>A0A0F9ABE9</accession>
<feature type="non-terminal residue" evidence="1">
    <location>
        <position position="28"/>
    </location>
</feature>
<name>A0A0F9ABE9_9ZZZZ</name>
<organism evidence="1">
    <name type="scientific">marine sediment metagenome</name>
    <dbReference type="NCBI Taxonomy" id="412755"/>
    <lineage>
        <taxon>unclassified sequences</taxon>
        <taxon>metagenomes</taxon>
        <taxon>ecological metagenomes</taxon>
    </lineage>
</organism>
<comment type="caution">
    <text evidence="1">The sequence shown here is derived from an EMBL/GenBank/DDBJ whole genome shotgun (WGS) entry which is preliminary data.</text>
</comment>
<evidence type="ECO:0000313" key="1">
    <source>
        <dbReference type="EMBL" id="KKK95570.1"/>
    </source>
</evidence>
<dbReference type="EMBL" id="LAZR01046854">
    <property type="protein sequence ID" value="KKK95570.1"/>
    <property type="molecule type" value="Genomic_DNA"/>
</dbReference>
<protein>
    <submittedName>
        <fullName evidence="1">Uncharacterized protein</fullName>
    </submittedName>
</protein>
<gene>
    <name evidence="1" type="ORF">LCGC14_2671440</name>
</gene>
<reference evidence="1" key="1">
    <citation type="journal article" date="2015" name="Nature">
        <title>Complex archaea that bridge the gap between prokaryotes and eukaryotes.</title>
        <authorList>
            <person name="Spang A."/>
            <person name="Saw J.H."/>
            <person name="Jorgensen S.L."/>
            <person name="Zaremba-Niedzwiedzka K."/>
            <person name="Martijn J."/>
            <person name="Lind A.E."/>
            <person name="van Eijk R."/>
            <person name="Schleper C."/>
            <person name="Guy L."/>
            <person name="Ettema T.J."/>
        </authorList>
    </citation>
    <scope>NUCLEOTIDE SEQUENCE</scope>
</reference>
<dbReference type="AlphaFoldDB" id="A0A0F9ABE9"/>